<feature type="transmembrane region" description="Helical" evidence="1">
    <location>
        <begin position="92"/>
        <end position="114"/>
    </location>
</feature>
<dbReference type="InterPro" id="IPR001623">
    <property type="entry name" value="DnaJ_domain"/>
</dbReference>
<sequence>MGSPPRNFLKYYRLLGVKVGVSERELRQAFLKQALKCHPDQPTGCAKQFRELHEAYQNLKALQSDGRDHERNERYHSRGIFYSGHDKGVEKVVTLMMFAAACGIFSFCVAATSASGYR</sequence>
<keyword evidence="1" id="KW-0812">Transmembrane</keyword>
<dbReference type="InterPro" id="IPR036869">
    <property type="entry name" value="J_dom_sf"/>
</dbReference>
<dbReference type="Proteomes" id="UP001157974">
    <property type="component" value="Unassembled WGS sequence"/>
</dbReference>
<dbReference type="AlphaFoldDB" id="A0AAV8UH94"/>
<dbReference type="PROSITE" id="PS50076">
    <property type="entry name" value="DNAJ_2"/>
    <property type="match status" value="1"/>
</dbReference>
<dbReference type="PANTHER" id="PTHR44094:SF8">
    <property type="entry name" value="DNAJ HEAT SHOCK N-TERMINAL DOMAIN-CONTAINING PROTEIN-RELATED"/>
    <property type="match status" value="1"/>
</dbReference>
<keyword evidence="1" id="KW-0472">Membrane</keyword>
<dbReference type="Gene3D" id="1.10.287.110">
    <property type="entry name" value="DnaJ domain"/>
    <property type="match status" value="1"/>
</dbReference>
<evidence type="ECO:0000259" key="2">
    <source>
        <dbReference type="PROSITE" id="PS50076"/>
    </source>
</evidence>
<dbReference type="EMBL" id="JAMWBK010000013">
    <property type="protein sequence ID" value="KAJ8900841.1"/>
    <property type="molecule type" value="Genomic_DNA"/>
</dbReference>
<protein>
    <recommendedName>
        <fullName evidence="2">J domain-containing protein</fullName>
    </recommendedName>
</protein>
<comment type="caution">
    <text evidence="3">The sequence shown here is derived from an EMBL/GenBank/DDBJ whole genome shotgun (WGS) entry which is preliminary data.</text>
</comment>
<dbReference type="SMART" id="SM00271">
    <property type="entry name" value="DnaJ"/>
    <property type="match status" value="1"/>
</dbReference>
<proteinExistence type="predicted"/>
<gene>
    <name evidence="3" type="ORF">NDN08_000140</name>
</gene>
<dbReference type="CDD" id="cd06257">
    <property type="entry name" value="DnaJ"/>
    <property type="match status" value="1"/>
</dbReference>
<dbReference type="InterPro" id="IPR052423">
    <property type="entry name" value="EMIR"/>
</dbReference>
<name>A0AAV8UH94_9RHOD</name>
<evidence type="ECO:0000313" key="3">
    <source>
        <dbReference type="EMBL" id="KAJ8900841.1"/>
    </source>
</evidence>
<accession>A0AAV8UH94</accession>
<dbReference type="PANTHER" id="PTHR44094">
    <property type="entry name" value="DNAJ HEAT SHOCK N-TERMINAL DOMAIN-CONTAINING PROTEIN"/>
    <property type="match status" value="1"/>
</dbReference>
<dbReference type="Pfam" id="PF00226">
    <property type="entry name" value="DnaJ"/>
    <property type="match status" value="1"/>
</dbReference>
<organism evidence="3 4">
    <name type="scientific">Rhodosorus marinus</name>
    <dbReference type="NCBI Taxonomy" id="101924"/>
    <lineage>
        <taxon>Eukaryota</taxon>
        <taxon>Rhodophyta</taxon>
        <taxon>Stylonematophyceae</taxon>
        <taxon>Stylonematales</taxon>
        <taxon>Stylonemataceae</taxon>
        <taxon>Rhodosorus</taxon>
    </lineage>
</organism>
<reference evidence="3 4" key="1">
    <citation type="journal article" date="2023" name="Nat. Commun.">
        <title>Origin of minicircular mitochondrial genomes in red algae.</title>
        <authorList>
            <person name="Lee Y."/>
            <person name="Cho C.H."/>
            <person name="Lee Y.M."/>
            <person name="Park S.I."/>
            <person name="Yang J.H."/>
            <person name="West J.A."/>
            <person name="Bhattacharya D."/>
            <person name="Yoon H.S."/>
        </authorList>
    </citation>
    <scope>NUCLEOTIDE SEQUENCE [LARGE SCALE GENOMIC DNA]</scope>
    <source>
        <strain evidence="3 4">CCMP1338</strain>
        <tissue evidence="3">Whole cell</tissue>
    </source>
</reference>
<evidence type="ECO:0000256" key="1">
    <source>
        <dbReference type="SAM" id="Phobius"/>
    </source>
</evidence>
<keyword evidence="4" id="KW-1185">Reference proteome</keyword>
<keyword evidence="1" id="KW-1133">Transmembrane helix</keyword>
<evidence type="ECO:0000313" key="4">
    <source>
        <dbReference type="Proteomes" id="UP001157974"/>
    </source>
</evidence>
<dbReference type="SUPFAM" id="SSF46565">
    <property type="entry name" value="Chaperone J-domain"/>
    <property type="match status" value="1"/>
</dbReference>
<feature type="domain" description="J" evidence="2">
    <location>
        <begin position="10"/>
        <end position="79"/>
    </location>
</feature>